<dbReference type="RefSeq" id="WP_345552613.1">
    <property type="nucleotide sequence ID" value="NZ_BAAAZA010000021.1"/>
</dbReference>
<protein>
    <submittedName>
        <fullName evidence="1">Uncharacterized protein</fullName>
    </submittedName>
</protein>
<dbReference type="Proteomes" id="UP001501563">
    <property type="component" value="Unassembled WGS sequence"/>
</dbReference>
<comment type="caution">
    <text evidence="1">The sequence shown here is derived from an EMBL/GenBank/DDBJ whole genome shotgun (WGS) entry which is preliminary data.</text>
</comment>
<dbReference type="EMBL" id="BAAAZA010000021">
    <property type="protein sequence ID" value="GAA3885383.1"/>
    <property type="molecule type" value="Genomic_DNA"/>
</dbReference>
<reference evidence="2" key="1">
    <citation type="journal article" date="2019" name="Int. J. Syst. Evol. Microbiol.">
        <title>The Global Catalogue of Microorganisms (GCM) 10K type strain sequencing project: providing services to taxonomists for standard genome sequencing and annotation.</title>
        <authorList>
            <consortium name="The Broad Institute Genomics Platform"/>
            <consortium name="The Broad Institute Genome Sequencing Center for Infectious Disease"/>
            <person name="Wu L."/>
            <person name="Ma J."/>
        </authorList>
    </citation>
    <scope>NUCLEOTIDE SEQUENCE [LARGE SCALE GENOMIC DNA]</scope>
    <source>
        <strain evidence="2">JCM 16578</strain>
    </source>
</reference>
<keyword evidence="2" id="KW-1185">Reference proteome</keyword>
<evidence type="ECO:0000313" key="2">
    <source>
        <dbReference type="Proteomes" id="UP001501563"/>
    </source>
</evidence>
<organism evidence="1 2">
    <name type="scientific">Streptomyces lannensis</name>
    <dbReference type="NCBI Taxonomy" id="766498"/>
    <lineage>
        <taxon>Bacteria</taxon>
        <taxon>Bacillati</taxon>
        <taxon>Actinomycetota</taxon>
        <taxon>Actinomycetes</taxon>
        <taxon>Kitasatosporales</taxon>
        <taxon>Streptomycetaceae</taxon>
        <taxon>Streptomyces</taxon>
    </lineage>
</organism>
<proteinExistence type="predicted"/>
<gene>
    <name evidence="1" type="ORF">GCM10022207_60920</name>
</gene>
<sequence>MIRFDFIPREDDPSWDREWQPLNPATRRPVSLQELPGSAFTFECFQVNVVLEIGGANFNLAKKGIPALDFVLMLDNGVKEVGRFGESCVETSISQDVLRFKTREGFVEVSSSFSSDVAKVSIGQLEQLVSGFLERTLELFREAHPQLTRNAYLNSVIQRVGSW</sequence>
<accession>A0ABP7KU16</accession>
<name>A0ABP7KU16_9ACTN</name>
<evidence type="ECO:0000313" key="1">
    <source>
        <dbReference type="EMBL" id="GAA3885383.1"/>
    </source>
</evidence>